<dbReference type="InterPro" id="IPR013783">
    <property type="entry name" value="Ig-like_fold"/>
</dbReference>
<evidence type="ECO:0000256" key="7">
    <source>
        <dbReference type="SAM" id="Phobius"/>
    </source>
</evidence>
<feature type="domain" description="MSP" evidence="8">
    <location>
        <begin position="2"/>
        <end position="122"/>
    </location>
</feature>
<sequence length="279" mass="29990">MSVELEPSDLGFRRPFDREVTETLRLRNSNSDPVAFKVKTTAPKHYCVRPNSGRIEPGKHVEVQVLLQAMKEDPPADAKCKDKFLVQSVSITGDLEFSNVTSIFEKAPKASVQERKIRVTFLPAEGPNGVASTEEEPPSYSSPGGAFQTPAPTASKSVPSTSPIAQPSFEKTKSESPAESTKDVPSTSQDIKSATTNAASPSSSNYEGQLSEAQAEIRRLKDELAAGLRQRKTDTASAAQGSAPQLQQQHPQAASEAGVPVQIVAALCLLSFLLAYFLF</sequence>
<evidence type="ECO:0000259" key="8">
    <source>
        <dbReference type="PROSITE" id="PS50202"/>
    </source>
</evidence>
<evidence type="ECO:0000313" key="10">
    <source>
        <dbReference type="Proteomes" id="UP000054383"/>
    </source>
</evidence>
<dbReference type="GO" id="GO:0005886">
    <property type="term" value="C:plasma membrane"/>
    <property type="evidence" value="ECO:0007669"/>
    <property type="project" value="TreeGrafter"/>
</dbReference>
<reference evidence="9 10" key="1">
    <citation type="submission" date="2015-04" db="EMBL/GenBank/DDBJ databases">
        <authorList>
            <person name="Syromyatnikov M.Y."/>
            <person name="Popov V.N."/>
        </authorList>
    </citation>
    <scope>NUCLEOTIDE SEQUENCE [LARGE SCALE GENOMIC DNA]</scope>
    <source>
        <strain evidence="9">WF-38-12</strain>
    </source>
</reference>
<evidence type="ECO:0000256" key="6">
    <source>
        <dbReference type="SAM" id="MobiDB-lite"/>
    </source>
</evidence>
<keyword evidence="4 7" id="KW-1133">Transmembrane helix</keyword>
<evidence type="ECO:0000256" key="4">
    <source>
        <dbReference type="ARBA" id="ARBA00022989"/>
    </source>
</evidence>
<dbReference type="PROSITE" id="PS50202">
    <property type="entry name" value="MSP"/>
    <property type="match status" value="1"/>
</dbReference>
<dbReference type="Proteomes" id="UP000054383">
    <property type="component" value="Unassembled WGS sequence"/>
</dbReference>
<dbReference type="Pfam" id="PF00635">
    <property type="entry name" value="Motile_Sperm"/>
    <property type="match status" value="1"/>
</dbReference>
<dbReference type="GO" id="GO:0160219">
    <property type="term" value="C:cortical endoplasmic reticulum membrane"/>
    <property type="evidence" value="ECO:0007669"/>
    <property type="project" value="UniProtKB-ARBA"/>
</dbReference>
<dbReference type="Gene3D" id="2.60.40.10">
    <property type="entry name" value="Immunoglobulins"/>
    <property type="match status" value="1"/>
</dbReference>
<feature type="compositionally biased region" description="Polar residues" evidence="6">
    <location>
        <begin position="183"/>
        <end position="192"/>
    </location>
</feature>
<protein>
    <recommendedName>
        <fullName evidence="8">MSP domain-containing protein</fullName>
    </recommendedName>
</protein>
<feature type="transmembrane region" description="Helical" evidence="7">
    <location>
        <begin position="257"/>
        <end position="278"/>
    </location>
</feature>
<dbReference type="GO" id="GO:0001786">
    <property type="term" value="F:phosphatidylserine binding"/>
    <property type="evidence" value="ECO:0007669"/>
    <property type="project" value="UniProtKB-ARBA"/>
</dbReference>
<dbReference type="OrthoDB" id="264603at2759"/>
<dbReference type="OMA" id="GFKRPFN"/>
<name>A0A0U1LRT9_TALIS</name>
<keyword evidence="10" id="KW-1185">Reference proteome</keyword>
<dbReference type="GO" id="GO:0061817">
    <property type="term" value="P:endoplasmic reticulum-plasma membrane tethering"/>
    <property type="evidence" value="ECO:0007669"/>
    <property type="project" value="UniProtKB-ARBA"/>
</dbReference>
<dbReference type="GO" id="GO:0140506">
    <property type="term" value="F:endoplasmic reticulum-autophagosome adaptor activity"/>
    <property type="evidence" value="ECO:0007669"/>
    <property type="project" value="UniProtKB-ARBA"/>
</dbReference>
<dbReference type="GO" id="GO:0033149">
    <property type="term" value="F:FFAT motif binding"/>
    <property type="evidence" value="ECO:0007669"/>
    <property type="project" value="TreeGrafter"/>
</dbReference>
<dbReference type="PANTHER" id="PTHR10809">
    <property type="entry name" value="VESICLE-ASSOCIATED MEMBRANE PROTEIN-ASSOCIATED PROTEIN"/>
    <property type="match status" value="1"/>
</dbReference>
<dbReference type="SUPFAM" id="SSF49354">
    <property type="entry name" value="PapD-like"/>
    <property type="match status" value="1"/>
</dbReference>
<dbReference type="PANTHER" id="PTHR10809:SF6">
    <property type="entry name" value="AT11025P-RELATED"/>
    <property type="match status" value="1"/>
</dbReference>
<comment type="similarity">
    <text evidence="2">Belongs to the VAMP-associated protein (VAP) (TC 9.B.17) family.</text>
</comment>
<evidence type="ECO:0000256" key="3">
    <source>
        <dbReference type="ARBA" id="ARBA00022692"/>
    </source>
</evidence>
<evidence type="ECO:0000256" key="5">
    <source>
        <dbReference type="ARBA" id="ARBA00023136"/>
    </source>
</evidence>
<dbReference type="InterPro" id="IPR000535">
    <property type="entry name" value="MSP_dom"/>
</dbReference>
<evidence type="ECO:0000256" key="2">
    <source>
        <dbReference type="ARBA" id="ARBA00008932"/>
    </source>
</evidence>
<dbReference type="InterPro" id="IPR008962">
    <property type="entry name" value="PapD-like_sf"/>
</dbReference>
<proteinExistence type="inferred from homology"/>
<dbReference type="GO" id="GO:0051685">
    <property type="term" value="P:maintenance of ER location"/>
    <property type="evidence" value="ECO:0007669"/>
    <property type="project" value="UniProtKB-ARBA"/>
</dbReference>
<keyword evidence="5 7" id="KW-0472">Membrane</keyword>
<comment type="subcellular location">
    <subcellularLocation>
        <location evidence="1">Endoplasmic reticulum membrane</location>
        <topology evidence="1">Single-pass type IV membrane protein</topology>
    </subcellularLocation>
</comment>
<dbReference type="PIRSF" id="PIRSF019693">
    <property type="entry name" value="VAMP-associated"/>
    <property type="match status" value="1"/>
</dbReference>
<feature type="region of interest" description="Disordered" evidence="6">
    <location>
        <begin position="125"/>
        <end position="211"/>
    </location>
</feature>
<dbReference type="STRING" id="28573.A0A0U1LRT9"/>
<feature type="compositionally biased region" description="Low complexity" evidence="6">
    <location>
        <begin position="236"/>
        <end position="251"/>
    </location>
</feature>
<dbReference type="GO" id="GO:0035091">
    <property type="term" value="F:phosphatidylinositol binding"/>
    <property type="evidence" value="ECO:0007669"/>
    <property type="project" value="UniProtKB-ARBA"/>
</dbReference>
<dbReference type="FunFam" id="2.60.40.10:FF:000813">
    <property type="entry name" value="Vesicle-associated protein 1-1"/>
    <property type="match status" value="1"/>
</dbReference>
<feature type="compositionally biased region" description="Low complexity" evidence="6">
    <location>
        <begin position="193"/>
        <end position="205"/>
    </location>
</feature>
<evidence type="ECO:0000313" key="9">
    <source>
        <dbReference type="EMBL" id="CRG85443.1"/>
    </source>
</evidence>
<feature type="compositionally biased region" description="Basic and acidic residues" evidence="6">
    <location>
        <begin position="170"/>
        <end position="182"/>
    </location>
</feature>
<dbReference type="AlphaFoldDB" id="A0A0U1LRT9"/>
<feature type="region of interest" description="Disordered" evidence="6">
    <location>
        <begin position="228"/>
        <end position="251"/>
    </location>
</feature>
<keyword evidence="3 7" id="KW-0812">Transmembrane</keyword>
<dbReference type="InterPro" id="IPR016763">
    <property type="entry name" value="VAP"/>
</dbReference>
<dbReference type="GO" id="GO:0007009">
    <property type="term" value="P:plasma membrane organization"/>
    <property type="evidence" value="ECO:0007669"/>
    <property type="project" value="UniProtKB-ARBA"/>
</dbReference>
<accession>A0A0U1LRT9</accession>
<gene>
    <name evidence="9" type="ORF">PISL3812_02505</name>
</gene>
<evidence type="ECO:0000256" key="1">
    <source>
        <dbReference type="ARBA" id="ARBA00004163"/>
    </source>
</evidence>
<dbReference type="GO" id="GO:1902647">
    <property type="term" value="P:negative regulation of 1-phosphatidyl-1D-myo-inositol 4,5-bisphosphate biosynthetic process"/>
    <property type="evidence" value="ECO:0007669"/>
    <property type="project" value="UniProtKB-ARBA"/>
</dbReference>
<dbReference type="GO" id="GO:0160214">
    <property type="term" value="F:endoplasmic reticulum-plasma membrane adaptor activity"/>
    <property type="evidence" value="ECO:0007669"/>
    <property type="project" value="UniProtKB-ARBA"/>
</dbReference>
<dbReference type="GO" id="GO:0090158">
    <property type="term" value="P:endoplasmic reticulum membrane organization"/>
    <property type="evidence" value="ECO:0007669"/>
    <property type="project" value="TreeGrafter"/>
</dbReference>
<dbReference type="EMBL" id="CVMT01000002">
    <property type="protein sequence ID" value="CRG85443.1"/>
    <property type="molecule type" value="Genomic_DNA"/>
</dbReference>
<dbReference type="GO" id="GO:0061709">
    <property type="term" value="P:reticulophagy"/>
    <property type="evidence" value="ECO:0007669"/>
    <property type="project" value="UniProtKB-ARBA"/>
</dbReference>
<organism evidence="9 10">
    <name type="scientific">Talaromyces islandicus</name>
    <name type="common">Penicillium islandicum</name>
    <dbReference type="NCBI Taxonomy" id="28573"/>
    <lineage>
        <taxon>Eukaryota</taxon>
        <taxon>Fungi</taxon>
        <taxon>Dikarya</taxon>
        <taxon>Ascomycota</taxon>
        <taxon>Pezizomycotina</taxon>
        <taxon>Eurotiomycetes</taxon>
        <taxon>Eurotiomycetidae</taxon>
        <taxon>Eurotiales</taxon>
        <taxon>Trichocomaceae</taxon>
        <taxon>Talaromyces</taxon>
        <taxon>Talaromyces sect. Islandici</taxon>
    </lineage>
</organism>
<feature type="compositionally biased region" description="Polar residues" evidence="6">
    <location>
        <begin position="150"/>
        <end position="165"/>
    </location>
</feature>